<accession>A0ABN1TXT5</accession>
<proteinExistence type="predicted"/>
<gene>
    <name evidence="2" type="ORF">GCM10009668_23580</name>
</gene>
<comment type="caution">
    <text evidence="2">The sequence shown here is derived from an EMBL/GenBank/DDBJ whole genome shotgun (WGS) entry which is preliminary data.</text>
</comment>
<evidence type="ECO:0000313" key="3">
    <source>
        <dbReference type="Proteomes" id="UP001501581"/>
    </source>
</evidence>
<dbReference type="SUPFAM" id="SSF54637">
    <property type="entry name" value="Thioesterase/thiol ester dehydrase-isomerase"/>
    <property type="match status" value="1"/>
</dbReference>
<name>A0ABN1TXT5_9ACTN</name>
<dbReference type="EMBL" id="BAAALG010000009">
    <property type="protein sequence ID" value="GAA1103855.1"/>
    <property type="molecule type" value="Genomic_DNA"/>
</dbReference>
<sequence length="204" mass="21893">MTADTSGTDWTAPWQEVVDAVGRDFLDGKTTWGGDPVEAGAIRRYLEPLELDCALHTDAAAARAAGHDDVVMPATGVIAWTIPAAWQPGEVLFDSDERNAQPVHSAINNADLGLGPKTTGFFGTDIELDFDREVTAGEHLGRRGKRLVACKPKETGVGRGAFMTWESEIVSRPAGVADAEPEVVGRIRIGTYAYVPHPKKEAAR</sequence>
<dbReference type="RefSeq" id="WP_343994604.1">
    <property type="nucleotide sequence ID" value="NZ_BAAALG010000009.1"/>
</dbReference>
<evidence type="ECO:0000259" key="1">
    <source>
        <dbReference type="Pfam" id="PF13452"/>
    </source>
</evidence>
<reference evidence="2 3" key="1">
    <citation type="journal article" date="2019" name="Int. J. Syst. Evol. Microbiol.">
        <title>The Global Catalogue of Microorganisms (GCM) 10K type strain sequencing project: providing services to taxonomists for standard genome sequencing and annotation.</title>
        <authorList>
            <consortium name="The Broad Institute Genomics Platform"/>
            <consortium name="The Broad Institute Genome Sequencing Center for Infectious Disease"/>
            <person name="Wu L."/>
            <person name="Ma J."/>
        </authorList>
    </citation>
    <scope>NUCLEOTIDE SEQUENCE [LARGE SCALE GENOMIC DNA]</scope>
    <source>
        <strain evidence="2 3">JCM 13008</strain>
    </source>
</reference>
<evidence type="ECO:0000313" key="2">
    <source>
        <dbReference type="EMBL" id="GAA1103855.1"/>
    </source>
</evidence>
<dbReference type="InterPro" id="IPR029069">
    <property type="entry name" value="HotDog_dom_sf"/>
</dbReference>
<organism evidence="2 3">
    <name type="scientific">Nocardioides dubius</name>
    <dbReference type="NCBI Taxonomy" id="317019"/>
    <lineage>
        <taxon>Bacteria</taxon>
        <taxon>Bacillati</taxon>
        <taxon>Actinomycetota</taxon>
        <taxon>Actinomycetes</taxon>
        <taxon>Propionibacteriales</taxon>
        <taxon>Nocardioidaceae</taxon>
        <taxon>Nocardioides</taxon>
    </lineage>
</organism>
<protein>
    <recommendedName>
        <fullName evidence="1">FAS1-like dehydratase domain-containing protein</fullName>
    </recommendedName>
</protein>
<dbReference type="Pfam" id="PF13452">
    <property type="entry name" value="FAS1_DH_region"/>
    <property type="match status" value="1"/>
</dbReference>
<dbReference type="Proteomes" id="UP001501581">
    <property type="component" value="Unassembled WGS sequence"/>
</dbReference>
<dbReference type="Gene3D" id="3.10.129.10">
    <property type="entry name" value="Hotdog Thioesterase"/>
    <property type="match status" value="1"/>
</dbReference>
<dbReference type="InterPro" id="IPR039569">
    <property type="entry name" value="FAS1-like_DH_region"/>
</dbReference>
<feature type="domain" description="FAS1-like dehydratase" evidence="1">
    <location>
        <begin position="35"/>
        <end position="171"/>
    </location>
</feature>
<keyword evidence="3" id="KW-1185">Reference proteome</keyword>